<evidence type="ECO:0000313" key="4">
    <source>
        <dbReference type="Proteomes" id="UP000006620"/>
    </source>
</evidence>
<feature type="region of interest" description="Disordered" evidence="1">
    <location>
        <begin position="409"/>
        <end position="434"/>
    </location>
</feature>
<protein>
    <submittedName>
        <fullName evidence="3">Uncharacterized protein</fullName>
    </submittedName>
</protein>
<evidence type="ECO:0000313" key="3">
    <source>
        <dbReference type="EMBL" id="AEI43237.1"/>
    </source>
</evidence>
<dbReference type="InterPro" id="IPR058094">
    <property type="entry name" value="Ig-like_OmpL47-like"/>
</dbReference>
<evidence type="ECO:0000256" key="1">
    <source>
        <dbReference type="SAM" id="MobiDB-lite"/>
    </source>
</evidence>
<proteinExistence type="predicted"/>
<dbReference type="PATRIC" id="fig|1036673.3.peg.4332"/>
<dbReference type="EMBL" id="CP002869">
    <property type="protein sequence ID" value="AEI43237.1"/>
    <property type="molecule type" value="Genomic_DNA"/>
</dbReference>
<dbReference type="RefSeq" id="WP_013918390.1">
    <property type="nucleotide sequence ID" value="NC_015690.1"/>
</dbReference>
<evidence type="ECO:0000256" key="2">
    <source>
        <dbReference type="SAM" id="SignalP"/>
    </source>
</evidence>
<reference evidence="3 4" key="2">
    <citation type="journal article" date="2013" name="Genome Announc.">
        <title>Genome Sequence of Growth-Improving Paenibacillus mucilaginosus Strain KNP414.</title>
        <authorList>
            <person name="Lu J.J."/>
            <person name="Wang J.F."/>
            <person name="Hu X.F."/>
        </authorList>
    </citation>
    <scope>NUCLEOTIDE SEQUENCE [LARGE SCALE GENOMIC DNA]</scope>
    <source>
        <strain evidence="3 4">KNP414</strain>
    </source>
</reference>
<dbReference type="HOGENOM" id="CLU_635915_0_0_9"/>
<dbReference type="KEGG" id="pms:KNP414_04707"/>
<organism evidence="3 4">
    <name type="scientific">Paenibacillus mucilaginosus (strain KNP414)</name>
    <dbReference type="NCBI Taxonomy" id="1036673"/>
    <lineage>
        <taxon>Bacteria</taxon>
        <taxon>Bacillati</taxon>
        <taxon>Bacillota</taxon>
        <taxon>Bacilli</taxon>
        <taxon>Bacillales</taxon>
        <taxon>Paenibacillaceae</taxon>
        <taxon>Paenibacillus</taxon>
    </lineage>
</organism>
<keyword evidence="2" id="KW-0732">Signal</keyword>
<feature type="signal peptide" evidence="2">
    <location>
        <begin position="1"/>
        <end position="24"/>
    </location>
</feature>
<dbReference type="Proteomes" id="UP000006620">
    <property type="component" value="Chromosome"/>
</dbReference>
<dbReference type="NCBIfam" id="NF047446">
    <property type="entry name" value="barrel_OmpL47"/>
    <property type="match status" value="1"/>
</dbReference>
<name>F8FFX5_PAEMK</name>
<sequence length="434" mass="45677">MKRSIRTLLAALMLWSATILPAMAEPSAQAEVIAVYDRSSGMVEISGRTGAAEGARVAVQVRGPQNRLDYMDQGLTGPGGTFRFRYMPAEHEPGTYRVVIGGEAAAETASASFSLAAGSAAAEELRAALSPEQPDGSGGWYVTPVTVTLQAAGVDAGAPLEYRVNQGQWQSYGAPFTLGTDGEHRIEFRHTGGEAENARLYSASVKLDTTAPVTTAQIAPSADPAAEGRSPSQTIRLQAEDNLSVTRSVYRIDGGPWNDYSHPVTAAVYGSGRFEYRSFDEAGNTEEVRSLVQGAGQPAAQAPAADTPVLRLRVVTDPAILRPADGRMIPVTASVYGEHESGLHSFSLESITADVPLPEGDIEGASIGAFDQSFLLRAVPGRRYLITYTSLDAAGRQVRGSVDLAVPSMPDAARGTGSAPAAPMAERVEGGRIR</sequence>
<accession>F8FFX5</accession>
<reference evidence="4" key="1">
    <citation type="submission" date="2011-06" db="EMBL/GenBank/DDBJ databases">
        <title>Complete genome sequence of Paenibacillus mucilaginosus KNP414.</title>
        <authorList>
            <person name="Wang J."/>
            <person name="Hu S."/>
            <person name="Hu X."/>
            <person name="Zhang B."/>
            <person name="Dong D."/>
            <person name="Zhang S."/>
            <person name="Zhao K."/>
            <person name="Wu D."/>
        </authorList>
    </citation>
    <scope>NUCLEOTIDE SEQUENCE [LARGE SCALE GENOMIC DNA]</scope>
    <source>
        <strain evidence="4">KNP414</strain>
    </source>
</reference>
<feature type="chain" id="PRO_5003376861" evidence="2">
    <location>
        <begin position="25"/>
        <end position="434"/>
    </location>
</feature>
<gene>
    <name evidence="3" type="ordered locus">KNP414_04707</name>
</gene>
<dbReference type="AlphaFoldDB" id="F8FFX5"/>